<sequence>MDDASLEESLRRQGFSAKEVDTYLTILELGEAKASPVANESGGSKRYVYSIAEKLAEREFVAVDDHVVPTMIRANPPDRVVAALTDDLERMRPALESRFSRATPHSPRFEVVKSRVTVIKRVSERLDRAEMEVTLAIPHRLLEEVAAELRATVERGALVLLLVTGVSPDDGLGLDGVASVARAWEQPMPTMLTVDQRAGLVAPGEMLSRSDNPAQAIVFEQEHLGPVIVGSFLGNYFPMATEVCTADPDALPVTYRNFRHAVLQAALHRRADAPVRARVAGRPLHDADLPPELEGRVVDVRQSLLEPQTSSFPVENTLTVETDEGTYSVGGRGAFVEDFEATGVELRPADAPI</sequence>
<gene>
    <name evidence="4" type="ORF">ACFQPE_19535</name>
</gene>
<dbReference type="EMBL" id="JBHTBF010000003">
    <property type="protein sequence ID" value="MFC7318969.1"/>
    <property type="molecule type" value="Genomic_DNA"/>
</dbReference>
<dbReference type="Pfam" id="PF11495">
    <property type="entry name" value="Regulator_TrmB"/>
    <property type="match status" value="1"/>
</dbReference>
<dbReference type="InterPro" id="IPR051797">
    <property type="entry name" value="TrmB-like"/>
</dbReference>
<feature type="domain" description="Transcription regulator TrmB N-terminal" evidence="2">
    <location>
        <begin position="11"/>
        <end position="77"/>
    </location>
</feature>
<reference evidence="4 5" key="1">
    <citation type="journal article" date="2019" name="Int. J. Syst. Evol. Microbiol.">
        <title>The Global Catalogue of Microorganisms (GCM) 10K type strain sequencing project: providing services to taxonomists for standard genome sequencing and annotation.</title>
        <authorList>
            <consortium name="The Broad Institute Genomics Platform"/>
            <consortium name="The Broad Institute Genome Sequencing Center for Infectious Disease"/>
            <person name="Wu L."/>
            <person name="Ma J."/>
        </authorList>
    </citation>
    <scope>NUCLEOTIDE SEQUENCE [LARGE SCALE GENOMIC DNA]</scope>
    <source>
        <strain evidence="4 5">PSR21</strain>
    </source>
</reference>
<dbReference type="RefSeq" id="WP_276306192.1">
    <property type="nucleotide sequence ID" value="NZ_CP119993.1"/>
</dbReference>
<dbReference type="GeneID" id="79317845"/>
<dbReference type="SUPFAM" id="SSF159071">
    <property type="entry name" value="TrmB C-terminal domain-like"/>
    <property type="match status" value="1"/>
</dbReference>
<dbReference type="InterPro" id="IPR036388">
    <property type="entry name" value="WH-like_DNA-bd_sf"/>
</dbReference>
<name>A0ABD6AG80_9EURY</name>
<proteinExistence type="inferred from homology"/>
<protein>
    <submittedName>
        <fullName evidence="4">TrmB family transcriptional regulator sugar-binding domain-containing protein</fullName>
    </submittedName>
</protein>
<evidence type="ECO:0000259" key="2">
    <source>
        <dbReference type="Pfam" id="PF01978"/>
    </source>
</evidence>
<keyword evidence="5" id="KW-1185">Reference proteome</keyword>
<comment type="caution">
    <text evidence="4">The sequence shown here is derived from an EMBL/GenBank/DDBJ whole genome shotgun (WGS) entry which is preliminary data.</text>
</comment>
<organism evidence="4 5">
    <name type="scientific">Halomarina halobia</name>
    <dbReference type="NCBI Taxonomy" id="3033386"/>
    <lineage>
        <taxon>Archaea</taxon>
        <taxon>Methanobacteriati</taxon>
        <taxon>Methanobacteriota</taxon>
        <taxon>Stenosarchaea group</taxon>
        <taxon>Halobacteria</taxon>
        <taxon>Halobacteriales</taxon>
        <taxon>Natronomonadaceae</taxon>
        <taxon>Halomarina</taxon>
    </lineage>
</organism>
<evidence type="ECO:0000256" key="1">
    <source>
        <dbReference type="ARBA" id="ARBA00007287"/>
    </source>
</evidence>
<dbReference type="Pfam" id="PF01978">
    <property type="entry name" value="TrmB"/>
    <property type="match status" value="1"/>
</dbReference>
<comment type="similarity">
    <text evidence="1">Belongs to the transcriptional regulator TrmB family.</text>
</comment>
<evidence type="ECO:0000313" key="4">
    <source>
        <dbReference type="EMBL" id="MFC7318969.1"/>
    </source>
</evidence>
<dbReference type="PANTHER" id="PTHR34293">
    <property type="entry name" value="HTH-TYPE TRANSCRIPTIONAL REGULATOR TRMBL2"/>
    <property type="match status" value="1"/>
</dbReference>
<dbReference type="CDD" id="cd09124">
    <property type="entry name" value="PLDc_like_TrmB_middle"/>
    <property type="match status" value="1"/>
</dbReference>
<dbReference type="Proteomes" id="UP001596547">
    <property type="component" value="Unassembled WGS sequence"/>
</dbReference>
<dbReference type="PANTHER" id="PTHR34293:SF1">
    <property type="entry name" value="HTH-TYPE TRANSCRIPTIONAL REGULATOR TRMBL2"/>
    <property type="match status" value="1"/>
</dbReference>
<dbReference type="InterPro" id="IPR002831">
    <property type="entry name" value="Tscrpt_reg_TrmB_N"/>
</dbReference>
<dbReference type="AlphaFoldDB" id="A0ABD6AG80"/>
<dbReference type="Gene3D" id="1.10.10.10">
    <property type="entry name" value="Winged helix-like DNA-binding domain superfamily/Winged helix DNA-binding domain"/>
    <property type="match status" value="1"/>
</dbReference>
<dbReference type="Gene3D" id="2.30.30.690">
    <property type="match status" value="1"/>
</dbReference>
<feature type="domain" description="Transcription regulator TrmB C-terminal" evidence="3">
    <location>
        <begin position="109"/>
        <end position="347"/>
    </location>
</feature>
<accession>A0ABD6AG80</accession>
<evidence type="ECO:0000259" key="3">
    <source>
        <dbReference type="Pfam" id="PF11495"/>
    </source>
</evidence>
<evidence type="ECO:0000313" key="5">
    <source>
        <dbReference type="Proteomes" id="UP001596547"/>
    </source>
</evidence>
<dbReference type="InterPro" id="IPR021586">
    <property type="entry name" value="Tscrpt_reg_TrmB_C"/>
</dbReference>